<sequence length="47" mass="5385">MAEQKKKRGPAPVILSRKVSNWINQSTTNYRVESWKVGGGHSWSEKK</sequence>
<accession>A0A1G8WJ09</accession>
<reference evidence="1 2" key="1">
    <citation type="submission" date="2016-10" db="EMBL/GenBank/DDBJ databases">
        <authorList>
            <person name="de Groot N.N."/>
        </authorList>
    </citation>
    <scope>NUCLEOTIDE SEQUENCE [LARGE SCALE GENOMIC DNA]</scope>
    <source>
        <strain evidence="1 2">DSM 2895</strain>
    </source>
</reference>
<evidence type="ECO:0000313" key="1">
    <source>
        <dbReference type="EMBL" id="SDJ78171.1"/>
    </source>
</evidence>
<gene>
    <name evidence="1" type="ORF">SAMN04487909_12865</name>
</gene>
<evidence type="ECO:0000313" key="2">
    <source>
        <dbReference type="Proteomes" id="UP000182836"/>
    </source>
</evidence>
<dbReference type="RefSeq" id="WP_158502248.1">
    <property type="nucleotide sequence ID" value="NZ_BJOA01000092.1"/>
</dbReference>
<organism evidence="1 2">
    <name type="scientific">Aneurinibacillus migulanus</name>
    <name type="common">Bacillus migulanus</name>
    <dbReference type="NCBI Taxonomy" id="47500"/>
    <lineage>
        <taxon>Bacteria</taxon>
        <taxon>Bacillati</taxon>
        <taxon>Bacillota</taxon>
        <taxon>Bacilli</taxon>
        <taxon>Bacillales</taxon>
        <taxon>Paenibacillaceae</taxon>
        <taxon>Aneurinibacillus group</taxon>
        <taxon>Aneurinibacillus</taxon>
    </lineage>
</organism>
<dbReference type="Proteomes" id="UP000182836">
    <property type="component" value="Unassembled WGS sequence"/>
</dbReference>
<dbReference type="GeneID" id="43759409"/>
<proteinExistence type="predicted"/>
<dbReference type="EMBL" id="FNED01000028">
    <property type="protein sequence ID" value="SDJ78171.1"/>
    <property type="molecule type" value="Genomic_DNA"/>
</dbReference>
<protein>
    <submittedName>
        <fullName evidence="1">Uncharacterized protein</fullName>
    </submittedName>
</protein>
<name>A0A1G8WJ09_ANEMI</name>
<dbReference type="AlphaFoldDB" id="A0A1G8WJ09"/>